<dbReference type="PANTHER" id="PTHR35024:SF4">
    <property type="entry name" value="POLYMER-FORMING CYTOSKELETAL PROTEIN"/>
    <property type="match status" value="1"/>
</dbReference>
<dbReference type="InterPro" id="IPR007607">
    <property type="entry name" value="BacA/B"/>
</dbReference>
<accession>A0A4V6T2S7</accession>
<dbReference type="Pfam" id="PF04519">
    <property type="entry name" value="Bactofilin"/>
    <property type="match status" value="1"/>
</dbReference>
<keyword evidence="4" id="KW-1185">Reference proteome</keyword>
<name>A0A4V6T2S7_9BURK</name>
<evidence type="ECO:0000256" key="1">
    <source>
        <dbReference type="ARBA" id="ARBA00044755"/>
    </source>
</evidence>
<dbReference type="Proteomes" id="UP000308917">
    <property type="component" value="Unassembled WGS sequence"/>
</dbReference>
<organism evidence="3 4">
    <name type="scientific">Lampropedia puyangensis</name>
    <dbReference type="NCBI Taxonomy" id="1330072"/>
    <lineage>
        <taxon>Bacteria</taxon>
        <taxon>Pseudomonadati</taxon>
        <taxon>Pseudomonadota</taxon>
        <taxon>Betaproteobacteria</taxon>
        <taxon>Burkholderiales</taxon>
        <taxon>Comamonadaceae</taxon>
        <taxon>Lampropedia</taxon>
    </lineage>
</organism>
<feature type="region of interest" description="Disordered" evidence="2">
    <location>
        <begin position="1"/>
        <end position="85"/>
    </location>
</feature>
<dbReference type="OrthoDB" id="9179856at2"/>
<dbReference type="PANTHER" id="PTHR35024">
    <property type="entry name" value="HYPOTHETICAL CYTOSOLIC PROTEIN"/>
    <property type="match status" value="1"/>
</dbReference>
<dbReference type="EMBL" id="STFG01000004">
    <property type="protein sequence ID" value="THU03676.1"/>
    <property type="molecule type" value="Genomic_DNA"/>
</dbReference>
<sequence length="186" mass="18934">MAQTGFFGKRSDTPKPESTTTPAAATPASPLSSSASTAASSTAKPAGFFGGTPATNTPAPSFASANASADKASNTSEPETKESKLTVGPNIKLKGVEITDCDVLFIEGVVEATLDSKVIQISEKGSFNGTANIDVAEIHGTFDGDLTVREKLTVFATGKVTGKIRYGKLVVEEGGNLSGEISSTGN</sequence>
<comment type="caution">
    <text evidence="3">The sequence shown here is derived from an EMBL/GenBank/DDBJ whole genome shotgun (WGS) entry which is preliminary data.</text>
</comment>
<evidence type="ECO:0000313" key="3">
    <source>
        <dbReference type="EMBL" id="THU03676.1"/>
    </source>
</evidence>
<protein>
    <submittedName>
        <fullName evidence="3">Polymer-forming cytoskeletal protein</fullName>
    </submittedName>
</protein>
<dbReference type="RefSeq" id="WP_136572784.1">
    <property type="nucleotide sequence ID" value="NZ_STFG01000004.1"/>
</dbReference>
<feature type="compositionally biased region" description="Low complexity" evidence="2">
    <location>
        <begin position="16"/>
        <end position="46"/>
    </location>
</feature>
<dbReference type="AlphaFoldDB" id="A0A4V6T2S7"/>
<comment type="similarity">
    <text evidence="1">Belongs to the bactofilin family.</text>
</comment>
<feature type="compositionally biased region" description="Low complexity" evidence="2">
    <location>
        <begin position="58"/>
        <end position="76"/>
    </location>
</feature>
<reference evidence="3 4" key="1">
    <citation type="journal article" date="2015" name="Antonie Van Leeuwenhoek">
        <title>Lampropedia puyangensis sp. nov., isolated from symptomatic bark of Populus ? euramericana canker and emended description of Lampropedia hyalina (Ehrenberg 1832) Lee et al. 2004.</title>
        <authorList>
            <person name="Li Y."/>
            <person name="Wang T."/>
            <person name="Piao C.G."/>
            <person name="Wang L.F."/>
            <person name="Tian G.Z."/>
            <person name="Zhu T.H."/>
            <person name="Guo M.W."/>
        </authorList>
    </citation>
    <scope>NUCLEOTIDE SEQUENCE [LARGE SCALE GENOMIC DNA]</scope>
    <source>
        <strain evidence="3 4">2-bin</strain>
    </source>
</reference>
<proteinExistence type="inferred from homology"/>
<gene>
    <name evidence="3" type="ORF">E9531_05670</name>
</gene>
<evidence type="ECO:0000313" key="4">
    <source>
        <dbReference type="Proteomes" id="UP000308917"/>
    </source>
</evidence>
<evidence type="ECO:0000256" key="2">
    <source>
        <dbReference type="SAM" id="MobiDB-lite"/>
    </source>
</evidence>